<dbReference type="AlphaFoldDB" id="A0A9W6ZJT8"/>
<dbReference type="OrthoDB" id="188089at2759"/>
<dbReference type="SUPFAM" id="SSF117281">
    <property type="entry name" value="Kelch motif"/>
    <property type="match status" value="2"/>
</dbReference>
<proteinExistence type="predicted"/>
<dbReference type="Proteomes" id="UP001165082">
    <property type="component" value="Unassembled WGS sequence"/>
</dbReference>
<protein>
    <submittedName>
        <fullName evidence="2">Uncharacterized protein</fullName>
    </submittedName>
</protein>
<name>A0A9W6ZJT8_9STRA</name>
<dbReference type="PANTHER" id="PTHR23244">
    <property type="entry name" value="KELCH REPEAT DOMAIN"/>
    <property type="match status" value="1"/>
</dbReference>
<dbReference type="InterPro" id="IPR015915">
    <property type="entry name" value="Kelch-typ_b-propeller"/>
</dbReference>
<dbReference type="PANTHER" id="PTHR23244:SF471">
    <property type="entry name" value="GUANINE NUCLEOTIDE-BINDING PROTEIN SUBUNIT BETA 1-RELATED"/>
    <property type="match status" value="1"/>
</dbReference>
<accession>A0A9W6ZJT8</accession>
<gene>
    <name evidence="2" type="ORF">TrRE_jg9737</name>
</gene>
<feature type="region of interest" description="Disordered" evidence="1">
    <location>
        <begin position="382"/>
        <end position="406"/>
    </location>
</feature>
<sequence length="637" mass="71358">MWTFGGRQASGVCSDRVHTWSFDDASWREASGGKAGVDRRPAPRFGAQAAFVGDVGRGGSVVMFGGRDGSRNFGDLWIYDLAMGEWKEPVCVGVPPSPRHGHGVVGLDGGRVMVLGGCSISPMKETGVPGNMDELDDRMQAAAGRVEECYRMEREEAATAGMVLESEADFRGWKELARLSAQAAAAVARREKDTADAESDLSAIIKEREAEMHWAKMNSMHGTASLGGVHDGKSWRWATPAVEDTPGAMRPTVEAARTAVRRAGAVLEDERAKALSGGVPGGRSVEVAEAEAVEKVCRWRMERVMEAFGRVKEPPRARYGHTAVAMGQRIYILGGYEEDRAVGSGKEMVALDLEQPDERERRLREEFHARLERERRIQEFKEEQERKQKEYEERVQREKDEKRRKEEVRRMEFEDMLSRLPPKTYAPAPMLKFANKNTIWLKWDPVLLNSKNERLRRGEVTYILYARGGYQHLEKGVRVVIQSGTFDVKYDGGGKEKRVKRGRIRKEEEPEWEVVYRGEECGYAVEASVPDVVLEREEGIQVEMEFVLQTLGTEYPIEEPSLHGEQRSHSTVNRDKEVRGFMDLMKGGEGGGGEELTDQESRAKKKIMEAIEIDGGVIQTWGKGKMVEGTGMGTHFV</sequence>
<keyword evidence="3" id="KW-1185">Reference proteome</keyword>
<reference evidence="2" key="1">
    <citation type="submission" date="2022-07" db="EMBL/GenBank/DDBJ databases">
        <title>Genome analysis of Parmales, a sister group of diatoms, reveals the evolutionary specialization of diatoms from phago-mixotrophs to photoautotrophs.</title>
        <authorList>
            <person name="Ban H."/>
            <person name="Sato S."/>
            <person name="Yoshikawa S."/>
            <person name="Kazumasa Y."/>
            <person name="Nakamura Y."/>
            <person name="Ichinomiya M."/>
            <person name="Saitoh K."/>
            <person name="Sato N."/>
            <person name="Blanc-Mathieu R."/>
            <person name="Endo H."/>
            <person name="Kuwata A."/>
            <person name="Ogata H."/>
        </authorList>
    </citation>
    <scope>NUCLEOTIDE SEQUENCE</scope>
</reference>
<comment type="caution">
    <text evidence="2">The sequence shown here is derived from an EMBL/GenBank/DDBJ whole genome shotgun (WGS) entry which is preliminary data.</text>
</comment>
<evidence type="ECO:0000313" key="2">
    <source>
        <dbReference type="EMBL" id="GMH51295.1"/>
    </source>
</evidence>
<dbReference type="EMBL" id="BRXZ01003270">
    <property type="protein sequence ID" value="GMH51295.1"/>
    <property type="molecule type" value="Genomic_DNA"/>
</dbReference>
<dbReference type="Pfam" id="PF24681">
    <property type="entry name" value="Kelch_KLHDC2_KLHL20_DRC7"/>
    <property type="match status" value="1"/>
</dbReference>
<evidence type="ECO:0000256" key="1">
    <source>
        <dbReference type="SAM" id="MobiDB-lite"/>
    </source>
</evidence>
<evidence type="ECO:0000313" key="3">
    <source>
        <dbReference type="Proteomes" id="UP001165082"/>
    </source>
</evidence>
<dbReference type="Gene3D" id="2.120.10.80">
    <property type="entry name" value="Kelch-type beta propeller"/>
    <property type="match status" value="1"/>
</dbReference>
<organism evidence="2 3">
    <name type="scientific">Triparma retinervis</name>
    <dbReference type="NCBI Taxonomy" id="2557542"/>
    <lineage>
        <taxon>Eukaryota</taxon>
        <taxon>Sar</taxon>
        <taxon>Stramenopiles</taxon>
        <taxon>Ochrophyta</taxon>
        <taxon>Bolidophyceae</taxon>
        <taxon>Parmales</taxon>
        <taxon>Triparmaceae</taxon>
        <taxon>Triparma</taxon>
    </lineage>
</organism>